<dbReference type="PANTHER" id="PTHR43265:SF1">
    <property type="entry name" value="ESTERASE ESTD"/>
    <property type="match status" value="1"/>
</dbReference>
<dbReference type="GO" id="GO:0052689">
    <property type="term" value="F:carboxylic ester hydrolase activity"/>
    <property type="evidence" value="ECO:0007669"/>
    <property type="project" value="TreeGrafter"/>
</dbReference>
<dbReference type="RefSeq" id="WP_255035391.1">
    <property type="nucleotide sequence ID" value="NZ_RJUF01000002.1"/>
</dbReference>
<evidence type="ECO:0000259" key="1">
    <source>
        <dbReference type="Pfam" id="PF12146"/>
    </source>
</evidence>
<dbReference type="InterPro" id="IPR029058">
    <property type="entry name" value="AB_hydrolase_fold"/>
</dbReference>
<accession>A0AAE3KVS3</accession>
<dbReference type="AlphaFoldDB" id="A0AAE3KVS3"/>
<dbReference type="EMBL" id="RJUF01000002">
    <property type="protein sequence ID" value="MCP9761650.1"/>
    <property type="molecule type" value="Genomic_DNA"/>
</dbReference>
<evidence type="ECO:0000313" key="3">
    <source>
        <dbReference type="Proteomes" id="UP001204144"/>
    </source>
</evidence>
<organism evidence="2 3">
    <name type="scientific">Lacihabitans soyangensis</name>
    <dbReference type="NCBI Taxonomy" id="869394"/>
    <lineage>
        <taxon>Bacteria</taxon>
        <taxon>Pseudomonadati</taxon>
        <taxon>Bacteroidota</taxon>
        <taxon>Cytophagia</taxon>
        <taxon>Cytophagales</taxon>
        <taxon>Leadbetterellaceae</taxon>
        <taxon>Lacihabitans</taxon>
    </lineage>
</organism>
<dbReference type="PANTHER" id="PTHR43265">
    <property type="entry name" value="ESTERASE ESTD"/>
    <property type="match status" value="1"/>
</dbReference>
<dbReference type="Proteomes" id="UP001204144">
    <property type="component" value="Unassembled WGS sequence"/>
</dbReference>
<feature type="domain" description="Serine aminopeptidase S33" evidence="1">
    <location>
        <begin position="73"/>
        <end position="168"/>
    </location>
</feature>
<dbReference type="Pfam" id="PF12146">
    <property type="entry name" value="Hydrolase_4"/>
    <property type="match status" value="1"/>
</dbReference>
<evidence type="ECO:0000313" key="2">
    <source>
        <dbReference type="EMBL" id="MCP9761650.1"/>
    </source>
</evidence>
<proteinExistence type="predicted"/>
<dbReference type="SUPFAM" id="SSF53474">
    <property type="entry name" value="alpha/beta-Hydrolases"/>
    <property type="match status" value="1"/>
</dbReference>
<dbReference type="Gene3D" id="3.40.50.1820">
    <property type="entry name" value="alpha/beta hydrolase"/>
    <property type="match status" value="1"/>
</dbReference>
<comment type="caution">
    <text evidence="2">The sequence shown here is derived from an EMBL/GenBank/DDBJ whole genome shotgun (WGS) entry which is preliminary data.</text>
</comment>
<keyword evidence="3" id="KW-1185">Reference proteome</keyword>
<reference evidence="2 3" key="1">
    <citation type="submission" date="2018-11" db="EMBL/GenBank/DDBJ databases">
        <title>Novel bacteria species description.</title>
        <authorList>
            <person name="Han J.-H."/>
        </authorList>
    </citation>
    <scope>NUCLEOTIDE SEQUENCE [LARGE SCALE GENOMIC DNA]</scope>
    <source>
        <strain evidence="2 3">KCTC23259</strain>
    </source>
</reference>
<sequence length="348" mass="39155">MKKIFFIFWVLICGQSFGQNFDEKEVSFWDLSKTFKLSGTFTSPKGLKNYPVAVLISGSGQTDRDETLGKHKIFKDLAEYLSNNGIGVLRYDDRGGFKSAGPKTVNSTTQELAQDVVAAVKFIKKELKIKKIGLIGHSEGGGIGPIVASEVKNLDFFVSLAGPGVSGREILIQQNKDIYLESGVPAEHVEHFIKDFFEPMLSDVVLEKDSISKADNIKKLGENYQKKYKAENFVLGMTTNSANIPLIMKQLNNPWFISFIKYNPQEYWKNIKTRTLALNGDLDIQVNAKVNLAAIENQKNKHIKTKLLKNHNHLFQVAKTGNLQEYYKLKEGISKETLIEIKNFIIGK</sequence>
<dbReference type="InterPro" id="IPR022742">
    <property type="entry name" value="Hydrolase_4"/>
</dbReference>
<name>A0AAE3KVS3_9BACT</name>
<dbReference type="InterPro" id="IPR053145">
    <property type="entry name" value="AB_hydrolase_Est10"/>
</dbReference>
<protein>
    <recommendedName>
        <fullName evidence="1">Serine aminopeptidase S33 domain-containing protein</fullName>
    </recommendedName>
</protein>
<gene>
    <name evidence="2" type="ORF">EGI31_01700</name>
</gene>